<proteinExistence type="predicted"/>
<dbReference type="AlphaFoldDB" id="A0AAT9H9D5"/>
<evidence type="ECO:0000256" key="1">
    <source>
        <dbReference type="SAM" id="MobiDB-lite"/>
    </source>
</evidence>
<gene>
    <name evidence="3" type="ORF">SHKM778_03420</name>
</gene>
<dbReference type="PANTHER" id="PTHR46637:SF1">
    <property type="entry name" value="BLL5188 PROTEIN"/>
    <property type="match status" value="1"/>
</dbReference>
<organism evidence="3">
    <name type="scientific">Streptomyces haneummycinicus</name>
    <dbReference type="NCBI Taxonomy" id="3074435"/>
    <lineage>
        <taxon>Bacteria</taxon>
        <taxon>Bacillati</taxon>
        <taxon>Actinomycetota</taxon>
        <taxon>Actinomycetes</taxon>
        <taxon>Kitasatosporales</taxon>
        <taxon>Streptomycetaceae</taxon>
        <taxon>Streptomyces</taxon>
    </lineage>
</organism>
<name>A0AAT9H9D5_9ACTN</name>
<feature type="region of interest" description="Disordered" evidence="1">
    <location>
        <begin position="102"/>
        <end position="121"/>
    </location>
</feature>
<dbReference type="Pfam" id="PF13340">
    <property type="entry name" value="DUF4096"/>
    <property type="match status" value="1"/>
</dbReference>
<reference evidence="3" key="1">
    <citation type="submission" date="2024-06" db="EMBL/GenBank/DDBJ databases">
        <authorList>
            <consortium name="consrtm"/>
            <person name="Uemura M."/>
            <person name="Terahara T."/>
        </authorList>
    </citation>
    <scope>NUCLEOTIDE SEQUENCE</scope>
    <source>
        <strain evidence="3">KM77-8</strain>
    </source>
</reference>
<dbReference type="InterPro" id="IPR025161">
    <property type="entry name" value="IS402-like_dom"/>
</dbReference>
<accession>A0AAT9H9D5</accession>
<dbReference type="PANTHER" id="PTHR46637">
    <property type="entry name" value="TIS1421-TRANSPOSASE PROTEIN A"/>
    <property type="match status" value="1"/>
</dbReference>
<evidence type="ECO:0000259" key="2">
    <source>
        <dbReference type="Pfam" id="PF13340"/>
    </source>
</evidence>
<feature type="domain" description="Insertion element IS402-like" evidence="2">
    <location>
        <begin position="16"/>
        <end position="72"/>
    </location>
</feature>
<dbReference type="EMBL" id="AP035768">
    <property type="protein sequence ID" value="BFO13954.1"/>
    <property type="molecule type" value="Genomic_DNA"/>
</dbReference>
<evidence type="ECO:0000313" key="3">
    <source>
        <dbReference type="EMBL" id="BFO13954.1"/>
    </source>
</evidence>
<protein>
    <recommendedName>
        <fullName evidence="2">Insertion element IS402-like domain-containing protein</fullName>
    </recommendedName>
</protein>
<feature type="region of interest" description="Disordered" evidence="1">
    <location>
        <begin position="1"/>
        <end position="20"/>
    </location>
</feature>
<reference evidence="3" key="2">
    <citation type="submission" date="2024-07" db="EMBL/GenBank/DDBJ databases">
        <title>Streptomyces haneummycinica sp. nov., a new antibiotic-producing actinobacterium isolated from marine sediment.</title>
        <authorList>
            <person name="Uemura M."/>
            <person name="Hamada M."/>
            <person name="Hirano S."/>
            <person name="Kobayashi K."/>
            <person name="Ohshiro T."/>
            <person name="Kobayashi T."/>
            <person name="Terahara T."/>
        </authorList>
    </citation>
    <scope>NUCLEOTIDE SEQUENCE</scope>
    <source>
        <strain evidence="3">KM77-8</strain>
    </source>
</reference>
<sequence>MDADGTAAAGVRTPPAGRGTAPVDERVVFTAVVYVLTSGCAWRLLPPWLEVSPATAHRRFTAWTAAGVWRRLRHSAARDGLVSAGEADWAAVIVDAATLRAGQRTRTAPGRRRSPQAKVTT</sequence>
<dbReference type="InterPro" id="IPR052909">
    <property type="entry name" value="Transposase_6_like"/>
</dbReference>